<feature type="transmembrane region" description="Helical" evidence="5">
    <location>
        <begin position="226"/>
        <end position="245"/>
    </location>
</feature>
<feature type="transmembrane region" description="Helical" evidence="5">
    <location>
        <begin position="135"/>
        <end position="153"/>
    </location>
</feature>
<dbReference type="PANTHER" id="PTHR37422:SF13">
    <property type="entry name" value="LIPOPOLYSACCHARIDE BIOSYNTHESIS PROTEIN PA4999-RELATED"/>
    <property type="match status" value="1"/>
</dbReference>
<keyword evidence="4 5" id="KW-0472">Membrane</keyword>
<name>A0A0D1J4L1_9MYCO</name>
<feature type="transmembrane region" description="Helical" evidence="5">
    <location>
        <begin position="405"/>
        <end position="422"/>
    </location>
</feature>
<feature type="transmembrane region" description="Helical" evidence="5">
    <location>
        <begin position="428"/>
        <end position="446"/>
    </location>
</feature>
<evidence type="ECO:0000259" key="6">
    <source>
        <dbReference type="Pfam" id="PF04932"/>
    </source>
</evidence>
<dbReference type="AlphaFoldDB" id="A0A0D1J4L1"/>
<evidence type="ECO:0000256" key="2">
    <source>
        <dbReference type="ARBA" id="ARBA00022692"/>
    </source>
</evidence>
<dbReference type="InterPro" id="IPR051533">
    <property type="entry name" value="WaaL-like"/>
</dbReference>
<keyword evidence="2 5" id="KW-0812">Transmembrane</keyword>
<protein>
    <recommendedName>
        <fullName evidence="6">O-antigen ligase-related domain-containing protein</fullName>
    </recommendedName>
</protein>
<organism evidence="7 8">
    <name type="scientific">Mycolicibacterium llatzerense</name>
    <dbReference type="NCBI Taxonomy" id="280871"/>
    <lineage>
        <taxon>Bacteria</taxon>
        <taxon>Bacillati</taxon>
        <taxon>Actinomycetota</taxon>
        <taxon>Actinomycetes</taxon>
        <taxon>Mycobacteriales</taxon>
        <taxon>Mycobacteriaceae</taxon>
        <taxon>Mycolicibacterium</taxon>
    </lineage>
</organism>
<dbReference type="RefSeq" id="WP_043392299.1">
    <property type="nucleotide sequence ID" value="NZ_JXST01000016.1"/>
</dbReference>
<proteinExistence type="predicted"/>
<evidence type="ECO:0000313" key="8">
    <source>
        <dbReference type="Proteomes" id="UP000032221"/>
    </source>
</evidence>
<sequence>MNARLGQLGNLKSSAGILAGIMGLVWLATSFGQLTLLGIVAIAALVAGIYVGLRHPLWFLYGLALVTGALPFGYFPGVHVPLYLPFAFGAVVALFVHPRLARPIHPMEWSIIALVLTSIASVAVTGVGMGDVIQIVRWSVVTLVAIALSSLTTEHLEKFGRIFVYGTLFNAVFGLYIVAFDPNQTSFRYLRVFGYAAEYTATRFAFTDGGMARSMRLGGTSVDPNAEGIALVVAIAVALVVFAGWQRIAITGIFAVALLLTLSRAGMFTVVAGTLLVLAFHTMRSKDRALAIAAMVAALGLAAAIPEVRTRFMHSFSSDDVGSTSRIDAIREFPDTMAGYWLFGKGWNRLEFRDGNYAFVLNHVSNAPLLTIYRGGIFTGLAFFAIMLIGCIMSYRAIRSNSFPWAVYGGIFIGFCVVALQLDHPVVGIPPATLKFSILLAFLVHIDRERREEIRLRHAQADSQQMPITAAH</sequence>
<dbReference type="InterPro" id="IPR007016">
    <property type="entry name" value="O-antigen_ligase-rel_domated"/>
</dbReference>
<evidence type="ECO:0000256" key="3">
    <source>
        <dbReference type="ARBA" id="ARBA00022989"/>
    </source>
</evidence>
<feature type="transmembrane region" description="Helical" evidence="5">
    <location>
        <begin position="9"/>
        <end position="28"/>
    </location>
</feature>
<dbReference type="GO" id="GO:0016020">
    <property type="term" value="C:membrane"/>
    <property type="evidence" value="ECO:0007669"/>
    <property type="project" value="UniProtKB-SubCell"/>
</dbReference>
<dbReference type="OrthoDB" id="4377026at2"/>
<feature type="transmembrane region" description="Helical" evidence="5">
    <location>
        <begin position="34"/>
        <end position="53"/>
    </location>
</feature>
<evidence type="ECO:0000256" key="4">
    <source>
        <dbReference type="ARBA" id="ARBA00023136"/>
    </source>
</evidence>
<dbReference type="Pfam" id="PF04932">
    <property type="entry name" value="Wzy_C"/>
    <property type="match status" value="1"/>
</dbReference>
<feature type="transmembrane region" description="Helical" evidence="5">
    <location>
        <begin position="58"/>
        <end position="74"/>
    </location>
</feature>
<feature type="transmembrane region" description="Helical" evidence="5">
    <location>
        <begin position="289"/>
        <end position="306"/>
    </location>
</feature>
<dbReference type="PANTHER" id="PTHR37422">
    <property type="entry name" value="TEICHURONIC ACID BIOSYNTHESIS PROTEIN TUAE"/>
    <property type="match status" value="1"/>
</dbReference>
<comment type="subcellular location">
    <subcellularLocation>
        <location evidence="1">Membrane</location>
        <topology evidence="1">Multi-pass membrane protein</topology>
    </subcellularLocation>
</comment>
<dbReference type="PATRIC" id="fig|280871.6.peg.2713"/>
<dbReference type="STRING" id="280871.TL10_13060"/>
<evidence type="ECO:0000256" key="5">
    <source>
        <dbReference type="SAM" id="Phobius"/>
    </source>
</evidence>
<comment type="caution">
    <text evidence="7">The sequence shown here is derived from an EMBL/GenBank/DDBJ whole genome shotgun (WGS) entry which is preliminary data.</text>
</comment>
<keyword evidence="8" id="KW-1185">Reference proteome</keyword>
<evidence type="ECO:0000313" key="7">
    <source>
        <dbReference type="EMBL" id="KIU16548.1"/>
    </source>
</evidence>
<accession>A0A0D1J4L1</accession>
<dbReference type="Proteomes" id="UP000032221">
    <property type="component" value="Unassembled WGS sequence"/>
</dbReference>
<feature type="transmembrane region" description="Helical" evidence="5">
    <location>
        <begin position="162"/>
        <end position="180"/>
    </location>
</feature>
<feature type="transmembrane region" description="Helical" evidence="5">
    <location>
        <begin position="372"/>
        <end position="393"/>
    </location>
</feature>
<feature type="transmembrane region" description="Helical" evidence="5">
    <location>
        <begin position="109"/>
        <end position="129"/>
    </location>
</feature>
<keyword evidence="3 5" id="KW-1133">Transmembrane helix</keyword>
<reference evidence="7 8" key="1">
    <citation type="submission" date="2015-01" db="EMBL/GenBank/DDBJ databases">
        <title>Genome sequence of Mycobacterium llatzerense and Mycobacterium immunogenum recovered from brain abscess.</title>
        <authorList>
            <person name="Greninger A.L."/>
            <person name="Langelier C."/>
            <person name="Cunningham G."/>
            <person name="Chiu C.Y."/>
            <person name="Miller S."/>
        </authorList>
    </citation>
    <scope>NUCLEOTIDE SEQUENCE [LARGE SCALE GENOMIC DNA]</scope>
    <source>
        <strain evidence="7 8">CLUC14</strain>
    </source>
</reference>
<evidence type="ECO:0000256" key="1">
    <source>
        <dbReference type="ARBA" id="ARBA00004141"/>
    </source>
</evidence>
<feature type="transmembrane region" description="Helical" evidence="5">
    <location>
        <begin position="251"/>
        <end position="277"/>
    </location>
</feature>
<dbReference type="EMBL" id="JXST01000016">
    <property type="protein sequence ID" value="KIU16548.1"/>
    <property type="molecule type" value="Genomic_DNA"/>
</dbReference>
<feature type="domain" description="O-antigen ligase-related" evidence="6">
    <location>
        <begin position="252"/>
        <end position="384"/>
    </location>
</feature>
<gene>
    <name evidence="7" type="ORF">TL10_13060</name>
</gene>